<dbReference type="Proteomes" id="UP001165083">
    <property type="component" value="Unassembled WGS sequence"/>
</dbReference>
<feature type="region of interest" description="Disordered" evidence="1">
    <location>
        <begin position="17"/>
        <end position="62"/>
    </location>
</feature>
<name>A0A9W6U1G9_9STRA</name>
<sequence>MTLEGIHDIRSSAFFVMTGKPSQDTKSTKPSKPLTSASTGVAQAVNPATTNDTTNGPGTPVVEGPHVMLTPYQRMQQLLRNTASETDKGPVVVNIGGYHPIRCGKPT</sequence>
<organism evidence="2 3">
    <name type="scientific">Phytophthora lilii</name>
    <dbReference type="NCBI Taxonomy" id="2077276"/>
    <lineage>
        <taxon>Eukaryota</taxon>
        <taxon>Sar</taxon>
        <taxon>Stramenopiles</taxon>
        <taxon>Oomycota</taxon>
        <taxon>Peronosporomycetes</taxon>
        <taxon>Peronosporales</taxon>
        <taxon>Peronosporaceae</taxon>
        <taxon>Phytophthora</taxon>
    </lineage>
</organism>
<evidence type="ECO:0000313" key="2">
    <source>
        <dbReference type="EMBL" id="GMF23700.1"/>
    </source>
</evidence>
<accession>A0A9W6U1G9</accession>
<protein>
    <submittedName>
        <fullName evidence="2">Unnamed protein product</fullName>
    </submittedName>
</protein>
<evidence type="ECO:0000313" key="3">
    <source>
        <dbReference type="Proteomes" id="UP001165083"/>
    </source>
</evidence>
<feature type="compositionally biased region" description="Polar residues" evidence="1">
    <location>
        <begin position="20"/>
        <end position="41"/>
    </location>
</feature>
<keyword evidence="3" id="KW-1185">Reference proteome</keyword>
<feature type="compositionally biased region" description="Low complexity" evidence="1">
    <location>
        <begin position="46"/>
        <end position="60"/>
    </location>
</feature>
<dbReference type="EMBL" id="BSXW01000485">
    <property type="protein sequence ID" value="GMF23700.1"/>
    <property type="molecule type" value="Genomic_DNA"/>
</dbReference>
<gene>
    <name evidence="2" type="ORF">Plil01_000960500</name>
</gene>
<reference evidence="2" key="1">
    <citation type="submission" date="2023-04" db="EMBL/GenBank/DDBJ databases">
        <title>Phytophthora lilii NBRC 32176.</title>
        <authorList>
            <person name="Ichikawa N."/>
            <person name="Sato H."/>
            <person name="Tonouchi N."/>
        </authorList>
    </citation>
    <scope>NUCLEOTIDE SEQUENCE</scope>
    <source>
        <strain evidence="2">NBRC 32176</strain>
    </source>
</reference>
<evidence type="ECO:0000256" key="1">
    <source>
        <dbReference type="SAM" id="MobiDB-lite"/>
    </source>
</evidence>
<comment type="caution">
    <text evidence="2">The sequence shown here is derived from an EMBL/GenBank/DDBJ whole genome shotgun (WGS) entry which is preliminary data.</text>
</comment>
<proteinExistence type="predicted"/>
<dbReference type="AlphaFoldDB" id="A0A9W6U1G9"/>